<dbReference type="GeneID" id="75910624"/>
<dbReference type="FunFam" id="1.10.150.340:FF:000001">
    <property type="entry name" value="Cytosolic 5-nucleotidase 3-like"/>
    <property type="match status" value="1"/>
</dbReference>
<dbReference type="GO" id="GO:0000166">
    <property type="term" value="F:nucleotide binding"/>
    <property type="evidence" value="ECO:0007669"/>
    <property type="project" value="UniProtKB-KW"/>
</dbReference>
<keyword evidence="7" id="KW-0460">Magnesium</keyword>
<keyword evidence="10" id="KW-1185">Reference proteome</keyword>
<dbReference type="NCBIfam" id="TIGR01544">
    <property type="entry name" value="HAD-SF-IE"/>
    <property type="match status" value="1"/>
</dbReference>
<dbReference type="InterPro" id="IPR006434">
    <property type="entry name" value="Pyrimidine_nucleotidase_eu"/>
</dbReference>
<keyword evidence="5" id="KW-0547">Nucleotide-binding</keyword>
<dbReference type="PANTHER" id="PTHR13045">
    <property type="entry name" value="5'-NUCLEOTIDASE"/>
    <property type="match status" value="1"/>
</dbReference>
<evidence type="ECO:0000313" key="10">
    <source>
        <dbReference type="Proteomes" id="UP001206595"/>
    </source>
</evidence>
<dbReference type="InterPro" id="IPR036412">
    <property type="entry name" value="HAD-like_sf"/>
</dbReference>
<keyword evidence="8" id="KW-0546">Nucleotide metabolism</keyword>
<dbReference type="EC" id="3.1.3.5" evidence="3"/>
<dbReference type="GO" id="GO:0000287">
    <property type="term" value="F:magnesium ion binding"/>
    <property type="evidence" value="ECO:0007669"/>
    <property type="project" value="InterPro"/>
</dbReference>
<dbReference type="EMBL" id="MU620893">
    <property type="protein sequence ID" value="KAI8584245.1"/>
    <property type="molecule type" value="Genomic_DNA"/>
</dbReference>
<dbReference type="SFLD" id="SFLDS00003">
    <property type="entry name" value="Haloacid_Dehalogenase"/>
    <property type="match status" value="1"/>
</dbReference>
<comment type="similarity">
    <text evidence="2">Belongs to the pyrimidine 5'-nucleotidase family.</text>
</comment>
<dbReference type="Pfam" id="PF05822">
    <property type="entry name" value="UMPH-1"/>
    <property type="match status" value="1"/>
</dbReference>
<evidence type="ECO:0000256" key="2">
    <source>
        <dbReference type="ARBA" id="ARBA00008389"/>
    </source>
</evidence>
<evidence type="ECO:0000256" key="8">
    <source>
        <dbReference type="ARBA" id="ARBA00023080"/>
    </source>
</evidence>
<dbReference type="Gene3D" id="3.40.50.1000">
    <property type="entry name" value="HAD superfamily/HAD-like"/>
    <property type="match status" value="1"/>
</dbReference>
<organism evidence="9 10">
    <name type="scientific">Umbelopsis ramanniana AG</name>
    <dbReference type="NCBI Taxonomy" id="1314678"/>
    <lineage>
        <taxon>Eukaryota</taxon>
        <taxon>Fungi</taxon>
        <taxon>Fungi incertae sedis</taxon>
        <taxon>Mucoromycota</taxon>
        <taxon>Mucoromycotina</taxon>
        <taxon>Umbelopsidomycetes</taxon>
        <taxon>Umbelopsidales</taxon>
        <taxon>Umbelopsidaceae</taxon>
        <taxon>Umbelopsis</taxon>
    </lineage>
</organism>
<name>A0AAD5EKW1_UMBRA</name>
<keyword evidence="4" id="KW-0479">Metal-binding</keyword>
<reference evidence="9" key="2">
    <citation type="journal article" date="2022" name="Proc. Natl. Acad. Sci. U.S.A.">
        <title>Diploid-dominant life cycles characterize the early evolution of Fungi.</title>
        <authorList>
            <person name="Amses K.R."/>
            <person name="Simmons D.R."/>
            <person name="Longcore J.E."/>
            <person name="Mondo S.J."/>
            <person name="Seto K."/>
            <person name="Jeronimo G.H."/>
            <person name="Bonds A.E."/>
            <person name="Quandt C.A."/>
            <person name="Davis W.J."/>
            <person name="Chang Y."/>
            <person name="Federici B.A."/>
            <person name="Kuo A."/>
            <person name="LaButti K."/>
            <person name="Pangilinan J."/>
            <person name="Andreopoulos W."/>
            <person name="Tritt A."/>
            <person name="Riley R."/>
            <person name="Hundley H."/>
            <person name="Johnson J."/>
            <person name="Lipzen A."/>
            <person name="Barry K."/>
            <person name="Lang B.F."/>
            <person name="Cuomo C.A."/>
            <person name="Buchler N.E."/>
            <person name="Grigoriev I.V."/>
            <person name="Spatafora J.W."/>
            <person name="Stajich J.E."/>
            <person name="James T.Y."/>
        </authorList>
    </citation>
    <scope>NUCLEOTIDE SEQUENCE</scope>
    <source>
        <strain evidence="9">AG</strain>
    </source>
</reference>
<dbReference type="PANTHER" id="PTHR13045:SF0">
    <property type="entry name" value="7-METHYLGUANOSINE PHOSPHATE-SPECIFIC 5'-NUCLEOTIDASE"/>
    <property type="match status" value="1"/>
</dbReference>
<dbReference type="InterPro" id="IPR023214">
    <property type="entry name" value="HAD_sf"/>
</dbReference>
<proteinExistence type="inferred from homology"/>
<evidence type="ECO:0000256" key="6">
    <source>
        <dbReference type="ARBA" id="ARBA00022801"/>
    </source>
</evidence>
<reference evidence="9" key="1">
    <citation type="submission" date="2021-06" db="EMBL/GenBank/DDBJ databases">
        <authorList>
            <consortium name="DOE Joint Genome Institute"/>
            <person name="Mondo S.J."/>
            <person name="Amses K.R."/>
            <person name="Simmons D.R."/>
            <person name="Longcore J.E."/>
            <person name="Seto K."/>
            <person name="Alves G.H."/>
            <person name="Bonds A.E."/>
            <person name="Quandt C.A."/>
            <person name="Davis W.J."/>
            <person name="Chang Y."/>
            <person name="Letcher P.M."/>
            <person name="Powell M.J."/>
            <person name="Kuo A."/>
            <person name="Labutti K."/>
            <person name="Pangilinan J."/>
            <person name="Andreopoulos W."/>
            <person name="Tritt A."/>
            <person name="Riley R."/>
            <person name="Hundley H."/>
            <person name="Johnson J."/>
            <person name="Lipzen A."/>
            <person name="Barry K."/>
            <person name="Berbee M.L."/>
            <person name="Buchler N.E."/>
            <person name="Grigoriev I.V."/>
            <person name="Spatafora J.W."/>
            <person name="Stajich J.E."/>
            <person name="James T.Y."/>
        </authorList>
    </citation>
    <scope>NUCLEOTIDE SEQUENCE</scope>
    <source>
        <strain evidence="9">AG</strain>
    </source>
</reference>
<evidence type="ECO:0000313" key="9">
    <source>
        <dbReference type="EMBL" id="KAI8584245.1"/>
    </source>
</evidence>
<dbReference type="GO" id="GO:0009117">
    <property type="term" value="P:nucleotide metabolic process"/>
    <property type="evidence" value="ECO:0007669"/>
    <property type="project" value="UniProtKB-KW"/>
</dbReference>
<gene>
    <name evidence="9" type="ORF">K450DRAFT_218851</name>
</gene>
<evidence type="ECO:0000256" key="5">
    <source>
        <dbReference type="ARBA" id="ARBA00022741"/>
    </source>
</evidence>
<comment type="catalytic activity">
    <reaction evidence="1">
        <text>a ribonucleoside 5'-phosphate + H2O = a ribonucleoside + phosphate</text>
        <dbReference type="Rhea" id="RHEA:12484"/>
        <dbReference type="ChEBI" id="CHEBI:15377"/>
        <dbReference type="ChEBI" id="CHEBI:18254"/>
        <dbReference type="ChEBI" id="CHEBI:43474"/>
        <dbReference type="ChEBI" id="CHEBI:58043"/>
        <dbReference type="EC" id="3.1.3.5"/>
    </reaction>
</comment>
<evidence type="ECO:0000256" key="3">
    <source>
        <dbReference type="ARBA" id="ARBA00012643"/>
    </source>
</evidence>
<evidence type="ECO:0000256" key="7">
    <source>
        <dbReference type="ARBA" id="ARBA00022842"/>
    </source>
</evidence>
<dbReference type="RefSeq" id="XP_051449249.1">
    <property type="nucleotide sequence ID" value="XM_051585275.1"/>
</dbReference>
<comment type="caution">
    <text evidence="9">The sequence shown here is derived from an EMBL/GenBank/DDBJ whole genome shotgun (WGS) entry which is preliminary data.</text>
</comment>
<accession>A0AAD5EKW1</accession>
<dbReference type="GO" id="GO:0005737">
    <property type="term" value="C:cytoplasm"/>
    <property type="evidence" value="ECO:0007669"/>
    <property type="project" value="InterPro"/>
</dbReference>
<protein>
    <recommendedName>
        <fullName evidence="3">5'-nucleotidase</fullName>
        <ecNumber evidence="3">3.1.3.5</ecNumber>
    </recommendedName>
</protein>
<dbReference type="AlphaFoldDB" id="A0AAD5EKW1"/>
<evidence type="ECO:0000256" key="1">
    <source>
        <dbReference type="ARBA" id="ARBA00000815"/>
    </source>
</evidence>
<dbReference type="GO" id="GO:0008253">
    <property type="term" value="F:5'-nucleotidase activity"/>
    <property type="evidence" value="ECO:0007669"/>
    <property type="project" value="UniProtKB-EC"/>
</dbReference>
<keyword evidence="6" id="KW-0378">Hydrolase</keyword>
<evidence type="ECO:0000256" key="4">
    <source>
        <dbReference type="ARBA" id="ARBA00022723"/>
    </source>
</evidence>
<dbReference type="SUPFAM" id="SSF56784">
    <property type="entry name" value="HAD-like"/>
    <property type="match status" value="1"/>
</dbReference>
<sequence length="302" mass="34400">MPPAEVNEGVKSVHDLLLNPTVKIANIEAVASKLQKILSHGKDEVHFICDFDMTLSRHWVKNADGKPVRNSSTHGVLGRYKRLSPEFHTETQRLYNHYYPIEIDQSLSFEEKVPEMVAWWEQAHAALVGQSITREDIALMVKQTYVEMRPNVDTFLKKCADINVPLLVFSAGVSDVIQEVLNQHNMFHHNMHIVSNKMGWNDSGICDHFEEPLIHVFNKSEFCLDKTDYYQGIKDRKNVILLGDSVGDVLMSQGVQHDTCLNIGFLNHDVESLYPKYSQLYDIVIIGDSSVEPVLSILEKLQ</sequence>
<dbReference type="SFLD" id="SFLDG01128">
    <property type="entry name" value="C1.4:_5'-Nucleotidase_Like"/>
    <property type="match status" value="1"/>
</dbReference>
<dbReference type="Gene3D" id="1.10.150.340">
    <property type="entry name" value="Pyrimidine 5'-nucleotidase (UMPH-1), N-terminal domain"/>
    <property type="match status" value="1"/>
</dbReference>
<dbReference type="Proteomes" id="UP001206595">
    <property type="component" value="Unassembled WGS sequence"/>
</dbReference>